<comment type="caution">
    <text evidence="1">The sequence shown here is derived from an EMBL/GenBank/DDBJ whole genome shotgun (WGS) entry which is preliminary data.</text>
</comment>
<dbReference type="Gene3D" id="3.40.50.150">
    <property type="entry name" value="Vaccinia Virus protein VP39"/>
    <property type="match status" value="1"/>
</dbReference>
<evidence type="ECO:0008006" key="3">
    <source>
        <dbReference type="Google" id="ProtNLM"/>
    </source>
</evidence>
<reference evidence="1 2" key="1">
    <citation type="journal article" date="2013" name="Genome Announc.">
        <title>Draft Genome Sequence for Ralstonia sp. Strain OR214, a Bacterium with Potential for Bioremediation.</title>
        <authorList>
            <person name="Utturkar S.M."/>
            <person name="Bollmann A."/>
            <person name="Brzoska R.M."/>
            <person name="Klingeman D.M."/>
            <person name="Epstein S.E."/>
            <person name="Palumbo A.V."/>
            <person name="Brown S.D."/>
        </authorList>
    </citation>
    <scope>NUCLEOTIDE SEQUENCE [LARGE SCALE GENOMIC DNA]</scope>
    <source>
        <strain evidence="1 2">OR214</strain>
    </source>
</reference>
<dbReference type="AlphaFoldDB" id="R0CTD6"/>
<organism evidence="1 2">
    <name type="scientific">Ralstonia pickettii OR214</name>
    <dbReference type="NCBI Taxonomy" id="1264675"/>
    <lineage>
        <taxon>Bacteria</taxon>
        <taxon>Pseudomonadati</taxon>
        <taxon>Pseudomonadota</taxon>
        <taxon>Betaproteobacteria</taxon>
        <taxon>Burkholderiales</taxon>
        <taxon>Burkholderiaceae</taxon>
        <taxon>Ralstonia</taxon>
    </lineage>
</organism>
<protein>
    <recommendedName>
        <fullName evidence="3">Methyltransferase type 11 domain-containing protein</fullName>
    </recommendedName>
</protein>
<proteinExistence type="predicted"/>
<name>R0CTD6_RALPI</name>
<evidence type="ECO:0000313" key="1">
    <source>
        <dbReference type="EMBL" id="ENZ79640.1"/>
    </source>
</evidence>
<evidence type="ECO:0000313" key="2">
    <source>
        <dbReference type="Proteomes" id="UP000013280"/>
    </source>
</evidence>
<gene>
    <name evidence="1" type="ORF">OR214_00057</name>
</gene>
<dbReference type="Proteomes" id="UP000013280">
    <property type="component" value="Unassembled WGS sequence"/>
</dbReference>
<dbReference type="SUPFAM" id="SSF53335">
    <property type="entry name" value="S-adenosyl-L-methionine-dependent methyltransferases"/>
    <property type="match status" value="1"/>
</dbReference>
<sequence>MDRSAFLTLGLCKDRFGIEIGPFYNPVAPKSHGWNTIVVDFTDQNGLLNIARTHTDQGVRDRIANIEHVDVVWDGQPLDEACLSMNAQGFQYLIASHVIEHVPDIVGFLGQVSNLATEDFVLSLAVPDCRQIFDFFKPLSTTADALLAHRSARKLHSPETIFVARAYMTWRGGSGAWGLNRSADFSLPETLDSAHQQYLSYLSGLESGTQTYVDSHCWYWTPSSFALMILELNHLGYISFVIEEMVPGPASEFLVRLKRGKHDLTDQELHERRLQLMLSTRAELFESSPLDTESPVEVEVSKHGSFAASLLRRLRKHQPA</sequence>
<dbReference type="EMBL" id="APMQ01000001">
    <property type="protein sequence ID" value="ENZ79640.1"/>
    <property type="molecule type" value="Genomic_DNA"/>
</dbReference>
<dbReference type="RefSeq" id="WP_004626078.1">
    <property type="nucleotide sequence ID" value="NZ_APMQ01000001.1"/>
</dbReference>
<accession>R0CTD6</accession>
<dbReference type="InterPro" id="IPR029063">
    <property type="entry name" value="SAM-dependent_MTases_sf"/>
</dbReference>